<name>A0A239M2Q1_9BACT</name>
<evidence type="ECO:0000313" key="1">
    <source>
        <dbReference type="EMBL" id="SNT36224.1"/>
    </source>
</evidence>
<dbReference type="AlphaFoldDB" id="A0A239M2Q1"/>
<evidence type="ECO:0000313" key="2">
    <source>
        <dbReference type="Proteomes" id="UP000198432"/>
    </source>
</evidence>
<protein>
    <submittedName>
        <fullName evidence="1">Uncharacterized protein</fullName>
    </submittedName>
</protein>
<gene>
    <name evidence="1" type="ORF">SAMN06296052_1631</name>
</gene>
<dbReference type="OrthoDB" id="1030126at2"/>
<reference evidence="2" key="1">
    <citation type="submission" date="2017-06" db="EMBL/GenBank/DDBJ databases">
        <authorList>
            <person name="Varghese N."/>
            <person name="Submissions S."/>
        </authorList>
    </citation>
    <scope>NUCLEOTIDE SEQUENCE [LARGE SCALE GENOMIC DNA]</scope>
    <source>
        <strain evidence="2">NKM1</strain>
    </source>
</reference>
<dbReference type="RefSeq" id="WP_106219247.1">
    <property type="nucleotide sequence ID" value="NZ_FZOQ01000063.1"/>
</dbReference>
<accession>A0A239M2Q1</accession>
<keyword evidence="2" id="KW-1185">Reference proteome</keyword>
<dbReference type="EMBL" id="FZOQ01000063">
    <property type="protein sequence ID" value="SNT36224.1"/>
    <property type="molecule type" value="Genomic_DNA"/>
</dbReference>
<sequence length="93" mass="11619">MDEQLLRIRRTTSRFFELPPVEPEPRHFNDWVNSMKEPLRTMFRRLGYNQCKSLPGLCHFIMERKDEGLQEYMMRHLSPQDYRFWKEHRSQWC</sequence>
<dbReference type="Proteomes" id="UP000198432">
    <property type="component" value="Unassembled WGS sequence"/>
</dbReference>
<proteinExistence type="predicted"/>
<organism evidence="1 2">
    <name type="scientific">Pontibacter ummariensis</name>
    <dbReference type="NCBI Taxonomy" id="1610492"/>
    <lineage>
        <taxon>Bacteria</taxon>
        <taxon>Pseudomonadati</taxon>
        <taxon>Bacteroidota</taxon>
        <taxon>Cytophagia</taxon>
        <taxon>Cytophagales</taxon>
        <taxon>Hymenobacteraceae</taxon>
        <taxon>Pontibacter</taxon>
    </lineage>
</organism>